<dbReference type="AlphaFoldDB" id="A0AAE0FC97"/>
<reference evidence="2 3" key="1">
    <citation type="journal article" date="2015" name="Genome Biol. Evol.">
        <title>Comparative Genomics of a Bacterivorous Green Alga Reveals Evolutionary Causalities and Consequences of Phago-Mixotrophic Mode of Nutrition.</title>
        <authorList>
            <person name="Burns J.A."/>
            <person name="Paasch A."/>
            <person name="Narechania A."/>
            <person name="Kim E."/>
        </authorList>
    </citation>
    <scope>NUCLEOTIDE SEQUENCE [LARGE SCALE GENOMIC DNA]</scope>
    <source>
        <strain evidence="2 3">PLY_AMNH</strain>
    </source>
</reference>
<keyword evidence="3" id="KW-1185">Reference proteome</keyword>
<dbReference type="Proteomes" id="UP001190700">
    <property type="component" value="Unassembled WGS sequence"/>
</dbReference>
<dbReference type="EMBL" id="LGRX02021011">
    <property type="protein sequence ID" value="KAK3257107.1"/>
    <property type="molecule type" value="Genomic_DNA"/>
</dbReference>
<feature type="compositionally biased region" description="Polar residues" evidence="1">
    <location>
        <begin position="182"/>
        <end position="206"/>
    </location>
</feature>
<evidence type="ECO:0000256" key="1">
    <source>
        <dbReference type="SAM" id="MobiDB-lite"/>
    </source>
</evidence>
<evidence type="ECO:0000313" key="2">
    <source>
        <dbReference type="EMBL" id="KAK3257107.1"/>
    </source>
</evidence>
<feature type="region of interest" description="Disordered" evidence="1">
    <location>
        <begin position="70"/>
        <end position="94"/>
    </location>
</feature>
<gene>
    <name evidence="2" type="ORF">CYMTET_33794</name>
</gene>
<protein>
    <submittedName>
        <fullName evidence="2">Uncharacterized protein</fullName>
    </submittedName>
</protein>
<feature type="region of interest" description="Disordered" evidence="1">
    <location>
        <begin position="182"/>
        <end position="213"/>
    </location>
</feature>
<organism evidence="2 3">
    <name type="scientific">Cymbomonas tetramitiformis</name>
    <dbReference type="NCBI Taxonomy" id="36881"/>
    <lineage>
        <taxon>Eukaryota</taxon>
        <taxon>Viridiplantae</taxon>
        <taxon>Chlorophyta</taxon>
        <taxon>Pyramimonadophyceae</taxon>
        <taxon>Pyramimonadales</taxon>
        <taxon>Pyramimonadaceae</taxon>
        <taxon>Cymbomonas</taxon>
    </lineage>
</organism>
<comment type="caution">
    <text evidence="2">The sequence shown here is derived from an EMBL/GenBank/DDBJ whole genome shotgun (WGS) entry which is preliminary data.</text>
</comment>
<proteinExistence type="predicted"/>
<accession>A0AAE0FC97</accession>
<feature type="compositionally biased region" description="Polar residues" evidence="1">
    <location>
        <begin position="70"/>
        <end position="86"/>
    </location>
</feature>
<evidence type="ECO:0000313" key="3">
    <source>
        <dbReference type="Proteomes" id="UP001190700"/>
    </source>
</evidence>
<sequence>MGSSYDVNISLRSAEQRHQNLTDWLQTLSLPGGPDSFVETLTASLTGSPPAPSRSEHGGEVSLLDVRTSSAPGSATRNVPQAQQGGSQLGVPSPRVQGLARAMVKAMEEKGEAAAAALEALDEIFLDGSAQAFTERQQVEEMAAMTLARAAFERRQRRGNWNPGPPLPVEPAVDLAHTRMQPTAGASTQLDQPQTFLGTGKASTGSLRDKASPGNVSDRLLDWIAGLTPELGNSDLGRAFPGNWSGTSQTADLVGPADDKWLKPSRVGDAVGATPGSREPLVELLSTHGAKGGAYAVEGGVEEENQIGRDDELFGWLNQDKMSEEFTPEVPPIRVAATGERDLLFVWRFMNMFITCLATSLPPFLSAYECGLCLDDSFGIT</sequence>
<name>A0AAE0FC97_9CHLO</name>